<dbReference type="AlphaFoldDB" id="A0AAW1JQ16"/>
<dbReference type="PANTHER" id="PTHR37610">
    <property type="entry name" value="CCHC-TYPE DOMAIN-CONTAINING PROTEIN"/>
    <property type="match status" value="1"/>
</dbReference>
<evidence type="ECO:0000256" key="1">
    <source>
        <dbReference type="SAM" id="MobiDB-lite"/>
    </source>
</evidence>
<sequence>MAGNEDEGEKKVDMTYFLGSSDNPGTVITPIQLRGPNYDEWARAIRTSLQAKRKYGFIEGKISKPTTPEKLEDWMVVHSMLVAWLLNTIEPSIRSTLSYYDDAQALWTHLKQRFCVVNGTRIFQLKAALGECRQARDEDVSAYFGRLFHIWDEMTTYIKTPTCKCGKCTCSIETQVNQLRDEKYLHHFLFGLDNAYSTIRSQLLAQEPLPHVDVAYQRVAQDKSLRRGDFSTRNTNRDNLMAFKINFNGRNKNKTTDHSSKFCRHCNQNGHDVTTCFQIHGYPDWWGDRPKLGRGSSRDDSKAGRGDGHGKGGITNTSVRAHKVGNGASSSTSFIQTEELGLPSSTNMTGLAGITPSQWQQILDLMNIPKSKDRLHGPEDEDIDWSG</sequence>
<organism evidence="3 4">
    <name type="scientific">Saponaria officinalis</name>
    <name type="common">Common soapwort</name>
    <name type="synonym">Lychnis saponaria</name>
    <dbReference type="NCBI Taxonomy" id="3572"/>
    <lineage>
        <taxon>Eukaryota</taxon>
        <taxon>Viridiplantae</taxon>
        <taxon>Streptophyta</taxon>
        <taxon>Embryophyta</taxon>
        <taxon>Tracheophyta</taxon>
        <taxon>Spermatophyta</taxon>
        <taxon>Magnoliopsida</taxon>
        <taxon>eudicotyledons</taxon>
        <taxon>Gunneridae</taxon>
        <taxon>Pentapetalae</taxon>
        <taxon>Caryophyllales</taxon>
        <taxon>Caryophyllaceae</taxon>
        <taxon>Caryophylleae</taxon>
        <taxon>Saponaria</taxon>
    </lineage>
</organism>
<evidence type="ECO:0000313" key="3">
    <source>
        <dbReference type="EMBL" id="KAK9707259.1"/>
    </source>
</evidence>
<keyword evidence="4" id="KW-1185">Reference proteome</keyword>
<feature type="compositionally biased region" description="Basic and acidic residues" evidence="1">
    <location>
        <begin position="293"/>
        <end position="310"/>
    </location>
</feature>
<accession>A0AAW1JQ16</accession>
<name>A0AAW1JQ16_SAPOF</name>
<protein>
    <recommendedName>
        <fullName evidence="2">Retrotransposon Copia-like N-terminal domain-containing protein</fullName>
    </recommendedName>
</protein>
<feature type="region of interest" description="Disordered" evidence="1">
    <location>
        <begin position="293"/>
        <end position="332"/>
    </location>
</feature>
<dbReference type="InterPro" id="IPR029472">
    <property type="entry name" value="Copia-like_N"/>
</dbReference>
<comment type="caution">
    <text evidence="3">The sequence shown here is derived from an EMBL/GenBank/DDBJ whole genome shotgun (WGS) entry which is preliminary data.</text>
</comment>
<evidence type="ECO:0000313" key="4">
    <source>
        <dbReference type="Proteomes" id="UP001443914"/>
    </source>
</evidence>
<evidence type="ECO:0000259" key="2">
    <source>
        <dbReference type="Pfam" id="PF14244"/>
    </source>
</evidence>
<gene>
    <name evidence="3" type="ORF">RND81_07G184500</name>
</gene>
<reference evidence="3" key="1">
    <citation type="submission" date="2024-03" db="EMBL/GenBank/DDBJ databases">
        <title>WGS assembly of Saponaria officinalis var. Norfolk2.</title>
        <authorList>
            <person name="Jenkins J."/>
            <person name="Shu S."/>
            <person name="Grimwood J."/>
            <person name="Barry K."/>
            <person name="Goodstein D."/>
            <person name="Schmutz J."/>
            <person name="Leebens-Mack J."/>
            <person name="Osbourn A."/>
        </authorList>
    </citation>
    <scope>NUCLEOTIDE SEQUENCE [LARGE SCALE GENOMIC DNA]</scope>
    <source>
        <strain evidence="3">JIC</strain>
    </source>
</reference>
<dbReference type="Proteomes" id="UP001443914">
    <property type="component" value="Unassembled WGS sequence"/>
</dbReference>
<dbReference type="Pfam" id="PF14244">
    <property type="entry name" value="Retrotran_gag_3"/>
    <property type="match status" value="1"/>
</dbReference>
<proteinExistence type="predicted"/>
<dbReference type="PANTHER" id="PTHR37610:SF101">
    <property type="entry name" value="(RAPE) HYPOTHETICAL PROTEIN"/>
    <property type="match status" value="1"/>
</dbReference>
<feature type="domain" description="Retrotransposon Copia-like N-terminal" evidence="2">
    <location>
        <begin position="20"/>
        <end position="66"/>
    </location>
</feature>
<dbReference type="EMBL" id="JBDFQZ010000007">
    <property type="protein sequence ID" value="KAK9707259.1"/>
    <property type="molecule type" value="Genomic_DNA"/>
</dbReference>